<evidence type="ECO:0000256" key="1">
    <source>
        <dbReference type="ARBA" id="ARBA00006226"/>
    </source>
</evidence>
<reference evidence="3" key="1">
    <citation type="journal article" date="2020" name="mSystems">
        <title>Genome- and Community-Level Interaction Insights into Carbon Utilization and Element Cycling Functions of Hydrothermarchaeota in Hydrothermal Sediment.</title>
        <authorList>
            <person name="Zhou Z."/>
            <person name="Liu Y."/>
            <person name="Xu W."/>
            <person name="Pan J."/>
            <person name="Luo Z.H."/>
            <person name="Li M."/>
        </authorList>
    </citation>
    <scope>NUCLEOTIDE SEQUENCE [LARGE SCALE GENOMIC DNA]</scope>
    <source>
        <strain evidence="3">SpSt-200</strain>
    </source>
</reference>
<evidence type="ECO:0000313" key="3">
    <source>
        <dbReference type="EMBL" id="HEF26896.1"/>
    </source>
</evidence>
<keyword evidence="2" id="KW-1277">Toxin-antitoxin system</keyword>
<protein>
    <submittedName>
        <fullName evidence="3">Type II toxin-antitoxin system RelE/ParE family toxin</fullName>
    </submittedName>
</protein>
<organism evidence="3">
    <name type="scientific">Pseudomonas graminis</name>
    <dbReference type="NCBI Taxonomy" id="158627"/>
    <lineage>
        <taxon>Bacteria</taxon>
        <taxon>Pseudomonadati</taxon>
        <taxon>Pseudomonadota</taxon>
        <taxon>Gammaproteobacteria</taxon>
        <taxon>Pseudomonadales</taxon>
        <taxon>Pseudomonadaceae</taxon>
        <taxon>Pseudomonas</taxon>
    </lineage>
</organism>
<sequence>MLTIALTDKAQSDLEGMHEYYAAMCGSEVANRIVIDVLGQLESLRTFSGLGRPSQSPGVRELVLSRYPYVAPYRVKDHQVEVLRVLNHRMDR</sequence>
<dbReference type="InterPro" id="IPR035093">
    <property type="entry name" value="RelE/ParE_toxin_dom_sf"/>
</dbReference>
<dbReference type="OrthoDB" id="9798046at2"/>
<dbReference type="AlphaFoldDB" id="A0A7C2BAU2"/>
<dbReference type="PANTHER" id="PTHR33755">
    <property type="entry name" value="TOXIN PARE1-RELATED"/>
    <property type="match status" value="1"/>
</dbReference>
<proteinExistence type="inferred from homology"/>
<comment type="similarity">
    <text evidence="1">Belongs to the RelE toxin family.</text>
</comment>
<gene>
    <name evidence="3" type="ORF">ENP23_14110</name>
</gene>
<dbReference type="EMBL" id="DSIN01000023">
    <property type="protein sequence ID" value="HEF26896.1"/>
    <property type="molecule type" value="Genomic_DNA"/>
</dbReference>
<accession>A0A7C2BAU2</accession>
<dbReference type="InterPro" id="IPR007712">
    <property type="entry name" value="RelE/ParE_toxin"/>
</dbReference>
<dbReference type="Pfam" id="PF05016">
    <property type="entry name" value="ParE_toxin"/>
    <property type="match status" value="1"/>
</dbReference>
<comment type="caution">
    <text evidence="3">The sequence shown here is derived from an EMBL/GenBank/DDBJ whole genome shotgun (WGS) entry which is preliminary data.</text>
</comment>
<evidence type="ECO:0000256" key="2">
    <source>
        <dbReference type="ARBA" id="ARBA00022649"/>
    </source>
</evidence>
<dbReference type="Gene3D" id="3.30.2310.20">
    <property type="entry name" value="RelE-like"/>
    <property type="match status" value="1"/>
</dbReference>
<name>A0A7C2BAU2_9PSED</name>
<dbReference type="InterPro" id="IPR051803">
    <property type="entry name" value="TA_system_RelE-like_toxin"/>
</dbReference>